<proteinExistence type="predicted"/>
<feature type="region of interest" description="Disordered" evidence="1">
    <location>
        <begin position="87"/>
        <end position="114"/>
    </location>
</feature>
<evidence type="ECO:0000256" key="1">
    <source>
        <dbReference type="SAM" id="MobiDB-lite"/>
    </source>
</evidence>
<gene>
    <name evidence="2" type="ORF">XAP6984_280014</name>
</gene>
<reference evidence="2 3" key="1">
    <citation type="submission" date="2017-10" db="EMBL/GenBank/DDBJ databases">
        <authorList>
            <person name="Regsiter A."/>
            <person name="William W."/>
        </authorList>
    </citation>
    <scope>NUCLEOTIDE SEQUENCE [LARGE SCALE GENOMIC DNA]</scope>
    <source>
        <strain evidence="2 3">CFBP6984</strain>
    </source>
</reference>
<organism evidence="2 3">
    <name type="scientific">Xanthomonas campestris pv. phaseoli</name>
    <dbReference type="NCBI Taxonomy" id="317013"/>
    <lineage>
        <taxon>Bacteria</taxon>
        <taxon>Pseudomonadati</taxon>
        <taxon>Pseudomonadota</taxon>
        <taxon>Gammaproteobacteria</taxon>
        <taxon>Lysobacterales</taxon>
        <taxon>Lysobacteraceae</taxon>
        <taxon>Xanthomonas</taxon>
    </lineage>
</organism>
<evidence type="ECO:0000313" key="3">
    <source>
        <dbReference type="Proteomes" id="UP000234181"/>
    </source>
</evidence>
<name>A0ABY1TPV7_XANCH</name>
<dbReference type="Proteomes" id="UP000234181">
    <property type="component" value="Unassembled WGS sequence"/>
</dbReference>
<feature type="compositionally biased region" description="Polar residues" evidence="1">
    <location>
        <begin position="95"/>
        <end position="114"/>
    </location>
</feature>
<keyword evidence="3" id="KW-1185">Reference proteome</keyword>
<accession>A0ABY1TPV7</accession>
<dbReference type="EMBL" id="OCYT01000082">
    <property type="protein sequence ID" value="SON79008.1"/>
    <property type="molecule type" value="Genomic_DNA"/>
</dbReference>
<sequence length="114" mass="12154">MGGSRRHASRYFSLSAVRSQLKRETRRSLERVLYVEVSAKRPVARRDKAGAAAQAGRLGKARNAVSARHRTLPGGLHGAGAARLALTPAKPAPRSTRSAPLTANASHLNVHSTL</sequence>
<comment type="caution">
    <text evidence="2">The sequence shown here is derived from an EMBL/GenBank/DDBJ whole genome shotgun (WGS) entry which is preliminary data.</text>
</comment>
<evidence type="ECO:0000313" key="2">
    <source>
        <dbReference type="EMBL" id="SON79008.1"/>
    </source>
</evidence>
<protein>
    <submittedName>
        <fullName evidence="2">Uncharacterized protein</fullName>
    </submittedName>
</protein>